<dbReference type="PROSITE" id="PS50102">
    <property type="entry name" value="RRM"/>
    <property type="match status" value="1"/>
</dbReference>
<accession>Q7KLX0</accession>
<dbReference type="InterPro" id="IPR052600">
    <property type="entry name" value="Nuc_rcpt_coact/corep"/>
</dbReference>
<dbReference type="Bgee" id="FBgn0024542">
    <property type="expression patterns" value="Expressed in spermatocyte in testis and 73 other cell types or tissues"/>
</dbReference>
<dbReference type="GO" id="GO:0003723">
    <property type="term" value="F:RNA binding"/>
    <property type="evidence" value="ECO:0007669"/>
    <property type="project" value="UniProtKB-UniRule"/>
</dbReference>
<dbReference type="InterPro" id="IPR000504">
    <property type="entry name" value="RRM_dom"/>
</dbReference>
<name>Q7KLX0_DROME</name>
<dbReference type="InterPro" id="IPR012677">
    <property type="entry name" value="Nucleotide-bd_a/b_plait_sf"/>
</dbReference>
<dbReference type="PhylomeDB" id="Q7KLX0"/>
<reference evidence="4" key="2">
    <citation type="submission" date="2003-02" db="EMBL/GenBank/DDBJ databases">
        <authorList>
            <person name="Stapleton M."/>
            <person name="Brokstein P."/>
            <person name="Hong L."/>
            <person name="Agbayani A."/>
            <person name="Carlson J."/>
            <person name="Champe M."/>
            <person name="Chavez C."/>
            <person name="Dorsett V."/>
            <person name="Dresnek D."/>
            <person name="Farfan D."/>
            <person name="Frise E."/>
            <person name="George R."/>
            <person name="Gonzalez M."/>
            <person name="Guarin H."/>
            <person name="Kronmiller B."/>
            <person name="Li P."/>
            <person name="Liao G."/>
            <person name="Miranda A."/>
            <person name="Mungall C.J."/>
            <person name="Nunoo J."/>
            <person name="Pacleb J."/>
            <person name="Paragas V."/>
            <person name="Park S."/>
            <person name="Patel S."/>
            <person name="Phouanenavong S."/>
            <person name="Wan K."/>
            <person name="Yu C."/>
            <person name="Lewis S.E."/>
            <person name="Rubin G.M."/>
            <person name="Celniker S."/>
        </authorList>
    </citation>
    <scope>NUCLEOTIDE SEQUENCE</scope>
    <source>
        <strain evidence="4">Berkeley</strain>
    </source>
</reference>
<dbReference type="Gene3D" id="3.40.50.800">
    <property type="entry name" value="Anticodon-binding domain"/>
    <property type="match status" value="1"/>
</dbReference>
<dbReference type="OrthoDB" id="10044938at2759"/>
<protein>
    <submittedName>
        <fullName evidence="4">HL05936p</fullName>
    </submittedName>
</protein>
<dbReference type="EMBL" id="AF160904">
    <property type="protein sequence ID" value="AAD46844.2"/>
    <property type="molecule type" value="mRNA"/>
</dbReference>
<evidence type="ECO:0000259" key="3">
    <source>
        <dbReference type="PROSITE" id="PS50102"/>
    </source>
</evidence>
<dbReference type="SUPFAM" id="SSF52954">
    <property type="entry name" value="Class II aaRS ABD-related"/>
    <property type="match status" value="1"/>
</dbReference>
<dbReference type="FunFam" id="3.30.70.330:FF:001139">
    <property type="entry name" value="EG:BACR42I17.12 protein"/>
    <property type="match status" value="1"/>
</dbReference>
<dbReference type="Pfam" id="PF00076">
    <property type="entry name" value="RRM_1"/>
    <property type="match status" value="1"/>
</dbReference>
<dbReference type="FlyBase" id="FBgn0024542">
    <property type="gene designation" value="Neos"/>
</dbReference>
<dbReference type="ExpressionAtlas" id="Q7KLX0">
    <property type="expression patterns" value="baseline and differential"/>
</dbReference>
<dbReference type="GO" id="GO:0000398">
    <property type="term" value="P:mRNA splicing, via spliceosome"/>
    <property type="evidence" value="ECO:0000305"/>
    <property type="project" value="FlyBase"/>
</dbReference>
<dbReference type="InterPro" id="IPR035979">
    <property type="entry name" value="RBD_domain_sf"/>
</dbReference>
<feature type="non-terminal residue" evidence="4">
    <location>
        <position position="1"/>
    </location>
</feature>
<evidence type="ECO:0000313" key="4">
    <source>
        <dbReference type="EMBL" id="AAD46844.2"/>
    </source>
</evidence>
<dbReference type="GO" id="GO:0071011">
    <property type="term" value="C:precatalytic spliceosome"/>
    <property type="evidence" value="ECO:0007005"/>
    <property type="project" value="FlyBase"/>
</dbReference>
<proteinExistence type="evidence at transcript level"/>
<reference evidence="4" key="1">
    <citation type="submission" date="1999-06" db="EMBL/GenBank/DDBJ databases">
        <authorList>
            <person name="Tsang G."/>
            <person name="Brokstein P."/>
            <person name="Frise E."/>
            <person name="Harvey D."/>
            <person name="Evans-Holm M."/>
            <person name="Lewis S.E."/>
            <person name="Suh C."/>
            <person name="Rubin G.M."/>
        </authorList>
    </citation>
    <scope>NUCLEOTIDE SEQUENCE</scope>
    <source>
        <strain evidence="4">Berkeley</strain>
    </source>
</reference>
<dbReference type="FunFam" id="3.40.50.800:FF:000053">
    <property type="entry name" value="Neosin, isoform A"/>
    <property type="match status" value="1"/>
</dbReference>
<sequence>FGFVCSRKLQISMSDPGSAGYNITKDPALAKSRIFLGNLPVCTREELVSICQPYGKVLGSMVQKNYGFVQFETEELANKAASALHKSTFKQNMLTVRNASIKSKAANAIAKRNSNQGGQVTVQGGLVMSAAAAAAGQPLINDCEIIVQNRENTKYAEYIEERLKNSSLRVDVLFPNEDVLLGKVLANISSRGCLYAVLVTPQHEEHNSITVNILYGVPAEHRNMPLEDAITLISTDFRLKKQRDAVVLPPSTSIHKGQRRHPQEMQGLLERLADNHPLTASQYEVILKYLEGEREEQLKREVGEANALAKLKAPDPEIELQKKILSIMNKPAVTDVTSELMYPTFEAVKEDRRLMELLADDRVLAALESVYNSDLRQILAEYL</sequence>
<gene>
    <name evidence="4 5" type="primary">Neos</name>
    <name evidence="5" type="ORF">CG8614</name>
</gene>
<dbReference type="InterPro" id="IPR036621">
    <property type="entry name" value="Anticodon-bd_dom_sf"/>
</dbReference>
<dbReference type="VEuPathDB" id="VectorBase:FBgn0024542"/>
<evidence type="ECO:0000313" key="5">
    <source>
        <dbReference type="FlyBase" id="FBgn0024542"/>
    </source>
</evidence>
<organism evidence="4">
    <name type="scientific">Drosophila melanogaster</name>
    <name type="common">Fruit fly</name>
    <dbReference type="NCBI Taxonomy" id="7227"/>
    <lineage>
        <taxon>Eukaryota</taxon>
        <taxon>Metazoa</taxon>
        <taxon>Ecdysozoa</taxon>
        <taxon>Arthropoda</taxon>
        <taxon>Hexapoda</taxon>
        <taxon>Insecta</taxon>
        <taxon>Pterygota</taxon>
        <taxon>Neoptera</taxon>
        <taxon>Endopterygota</taxon>
        <taxon>Diptera</taxon>
        <taxon>Brachycera</taxon>
        <taxon>Muscomorpha</taxon>
        <taxon>Ephydroidea</taxon>
        <taxon>Drosophilidae</taxon>
        <taxon>Drosophila</taxon>
        <taxon>Sophophora</taxon>
    </lineage>
</organism>
<dbReference type="AGR" id="FB:FBgn0024542"/>
<evidence type="ECO:0000256" key="1">
    <source>
        <dbReference type="ARBA" id="ARBA00022884"/>
    </source>
</evidence>
<feature type="domain" description="RRM" evidence="3">
    <location>
        <begin position="32"/>
        <end position="101"/>
    </location>
</feature>
<dbReference type="AlphaFoldDB" id="Q7KLX0"/>
<keyword evidence="1 2" id="KW-0694">RNA-binding</keyword>
<dbReference type="PANTHER" id="PTHR23295:SF6">
    <property type="entry name" value="NEOSIN, ISOFORM A"/>
    <property type="match status" value="1"/>
</dbReference>
<evidence type="ECO:0000256" key="2">
    <source>
        <dbReference type="PROSITE-ProRule" id="PRU00176"/>
    </source>
</evidence>
<dbReference type="SUPFAM" id="SSF54928">
    <property type="entry name" value="RNA-binding domain, RBD"/>
    <property type="match status" value="1"/>
</dbReference>
<dbReference type="PANTHER" id="PTHR23295">
    <property type="entry name" value="NUCLEAR RECEPTOR COACTIVATOR 5-RELATED"/>
    <property type="match status" value="1"/>
</dbReference>
<dbReference type="HOGENOM" id="CLU_040969_0_0_1"/>
<dbReference type="Gene3D" id="3.30.70.330">
    <property type="match status" value="1"/>
</dbReference>
<dbReference type="SMART" id="SM00360">
    <property type="entry name" value="RRM"/>
    <property type="match status" value="1"/>
</dbReference>